<feature type="domain" description="EamA" evidence="7">
    <location>
        <begin position="114"/>
        <end position="251"/>
    </location>
</feature>
<dbReference type="InterPro" id="IPR037185">
    <property type="entry name" value="EmrE-like"/>
</dbReference>
<evidence type="ECO:0000256" key="6">
    <source>
        <dbReference type="SAM" id="Phobius"/>
    </source>
</evidence>
<feature type="transmembrane region" description="Helical" evidence="6">
    <location>
        <begin position="209"/>
        <end position="226"/>
    </location>
</feature>
<evidence type="ECO:0000256" key="4">
    <source>
        <dbReference type="ARBA" id="ARBA00022989"/>
    </source>
</evidence>
<comment type="caution">
    <text evidence="8">The sequence shown here is derived from an EMBL/GenBank/DDBJ whole genome shotgun (WGS) entry which is preliminary data.</text>
</comment>
<dbReference type="eggNOG" id="COG0697">
    <property type="taxonomic scope" value="Bacteria"/>
</dbReference>
<dbReference type="PANTHER" id="PTHR32322:SF18">
    <property type="entry name" value="S-ADENOSYLMETHIONINE_S-ADENOSYLHOMOCYSTEINE TRANSPORTER"/>
    <property type="match status" value="1"/>
</dbReference>
<organism evidence="8 9">
    <name type="scientific">Sulfurimonas hongkongensis</name>
    <dbReference type="NCBI Taxonomy" id="1172190"/>
    <lineage>
        <taxon>Bacteria</taxon>
        <taxon>Pseudomonadati</taxon>
        <taxon>Campylobacterota</taxon>
        <taxon>Epsilonproteobacteria</taxon>
        <taxon>Campylobacterales</taxon>
        <taxon>Sulfurimonadaceae</taxon>
        <taxon>Sulfurimonas</taxon>
    </lineage>
</organism>
<feature type="transmembrane region" description="Helical" evidence="6">
    <location>
        <begin position="58"/>
        <end position="76"/>
    </location>
</feature>
<dbReference type="PATRIC" id="fig|1172190.3.peg.1534"/>
<proteinExistence type="predicted"/>
<evidence type="ECO:0000313" key="8">
    <source>
        <dbReference type="EMBL" id="EQB39085.1"/>
    </source>
</evidence>
<dbReference type="STRING" id="1172190.M947_07955"/>
<name>T0JDK8_9BACT</name>
<evidence type="ECO:0000259" key="7">
    <source>
        <dbReference type="Pfam" id="PF00892"/>
    </source>
</evidence>
<keyword evidence="2" id="KW-1003">Cell membrane</keyword>
<dbReference type="InterPro" id="IPR000620">
    <property type="entry name" value="EamA_dom"/>
</dbReference>
<protein>
    <recommendedName>
        <fullName evidence="7">EamA domain-containing protein</fullName>
    </recommendedName>
</protein>
<keyword evidence="4 6" id="KW-1133">Transmembrane helix</keyword>
<feature type="transmembrane region" description="Helical" evidence="6">
    <location>
        <begin position="27"/>
        <end position="46"/>
    </location>
</feature>
<feature type="domain" description="EamA" evidence="7">
    <location>
        <begin position="1"/>
        <end position="99"/>
    </location>
</feature>
<sequence>MYRFLIALIVLSLIFIKKEYRQKLASTFWRGTVVGVFYALYFIGMFKALETTTVLNISTLYTLIPFITAILCIFFFKEKISKKQLLVYLVAMVGTSIVVFKADIALFLSFSLNSGDAIFLLASISMALYSIFLKALHRKGDKALVFVFSTLLGGSIAMFLSMQILNIPLEWHKIEGELFYYVLYLALATTILTLFLYQKSAALLGSKKLMAYLYLSPAIVAIMSYFWHDTSISFSVFVGILISLFATVILLKEKV</sequence>
<evidence type="ECO:0000256" key="5">
    <source>
        <dbReference type="ARBA" id="ARBA00023136"/>
    </source>
</evidence>
<dbReference type="SUPFAM" id="SSF103481">
    <property type="entry name" value="Multidrug resistance efflux transporter EmrE"/>
    <property type="match status" value="1"/>
</dbReference>
<dbReference type="Gene3D" id="1.10.3730.20">
    <property type="match status" value="1"/>
</dbReference>
<feature type="transmembrane region" description="Helical" evidence="6">
    <location>
        <begin position="85"/>
        <end position="111"/>
    </location>
</feature>
<evidence type="ECO:0000256" key="3">
    <source>
        <dbReference type="ARBA" id="ARBA00022692"/>
    </source>
</evidence>
<keyword evidence="3 6" id="KW-0812">Transmembrane</keyword>
<feature type="transmembrane region" description="Helical" evidence="6">
    <location>
        <begin position="178"/>
        <end position="197"/>
    </location>
</feature>
<dbReference type="InterPro" id="IPR050638">
    <property type="entry name" value="AA-Vitamin_Transporters"/>
</dbReference>
<dbReference type="GO" id="GO:0005886">
    <property type="term" value="C:plasma membrane"/>
    <property type="evidence" value="ECO:0007669"/>
    <property type="project" value="UniProtKB-SubCell"/>
</dbReference>
<feature type="transmembrane region" description="Helical" evidence="6">
    <location>
        <begin position="232"/>
        <end position="251"/>
    </location>
</feature>
<dbReference type="Proteomes" id="UP000015520">
    <property type="component" value="Unassembled WGS sequence"/>
</dbReference>
<comment type="subcellular location">
    <subcellularLocation>
        <location evidence="1">Cell membrane</location>
        <topology evidence="1">Multi-pass membrane protein</topology>
    </subcellularLocation>
</comment>
<dbReference type="EMBL" id="AUPZ01000010">
    <property type="protein sequence ID" value="EQB39085.1"/>
    <property type="molecule type" value="Genomic_DNA"/>
</dbReference>
<dbReference type="Pfam" id="PF00892">
    <property type="entry name" value="EamA"/>
    <property type="match status" value="2"/>
</dbReference>
<dbReference type="AlphaFoldDB" id="T0JDK8"/>
<evidence type="ECO:0000313" key="9">
    <source>
        <dbReference type="Proteomes" id="UP000015520"/>
    </source>
</evidence>
<keyword evidence="5 6" id="KW-0472">Membrane</keyword>
<gene>
    <name evidence="8" type="ORF">M947_07955</name>
</gene>
<evidence type="ECO:0000256" key="2">
    <source>
        <dbReference type="ARBA" id="ARBA00022475"/>
    </source>
</evidence>
<evidence type="ECO:0000256" key="1">
    <source>
        <dbReference type="ARBA" id="ARBA00004651"/>
    </source>
</evidence>
<keyword evidence="9" id="KW-1185">Reference proteome</keyword>
<feature type="transmembrane region" description="Helical" evidence="6">
    <location>
        <begin position="117"/>
        <end position="136"/>
    </location>
</feature>
<reference evidence="8 9" key="1">
    <citation type="submission" date="2013-07" db="EMBL/GenBank/DDBJ databases">
        <title>Sulfurimonas hongkongensis AST-10 Genome Sequencing.</title>
        <authorList>
            <person name="Cai L."/>
            <person name="Zhang T."/>
        </authorList>
    </citation>
    <scope>NUCLEOTIDE SEQUENCE [LARGE SCALE GENOMIC DNA]</scope>
    <source>
        <strain evidence="8 9">AST-10</strain>
    </source>
</reference>
<feature type="transmembrane region" description="Helical" evidence="6">
    <location>
        <begin position="143"/>
        <end position="166"/>
    </location>
</feature>
<dbReference type="PANTHER" id="PTHR32322">
    <property type="entry name" value="INNER MEMBRANE TRANSPORTER"/>
    <property type="match status" value="1"/>
</dbReference>
<accession>T0JDK8</accession>